<dbReference type="InterPro" id="IPR051313">
    <property type="entry name" value="Bact_iron-sidero_bind"/>
</dbReference>
<reference evidence="7 8" key="1">
    <citation type="submission" date="2016-08" db="EMBL/GenBank/DDBJ databases">
        <title>Genome sequencing of Paenibacillus sp. TI45-13ar, isolated from Korean traditional nuruk.</title>
        <authorList>
            <person name="Kim S.-J."/>
        </authorList>
    </citation>
    <scope>NUCLEOTIDE SEQUENCE [LARGE SCALE GENOMIC DNA]</scope>
    <source>
        <strain evidence="7 8">TI45-13ar</strain>
    </source>
</reference>
<evidence type="ECO:0000313" key="7">
    <source>
        <dbReference type="EMBL" id="ODP30463.1"/>
    </source>
</evidence>
<feature type="signal peptide" evidence="5">
    <location>
        <begin position="1"/>
        <end position="31"/>
    </location>
</feature>
<evidence type="ECO:0000313" key="8">
    <source>
        <dbReference type="Proteomes" id="UP000094578"/>
    </source>
</evidence>
<dbReference type="PROSITE" id="PS50983">
    <property type="entry name" value="FE_B12_PBP"/>
    <property type="match status" value="1"/>
</dbReference>
<dbReference type="PANTHER" id="PTHR30532:SF26">
    <property type="entry name" value="IRON(3+)-HYDROXAMATE-BINDING PROTEIN FHUD"/>
    <property type="match status" value="1"/>
</dbReference>
<feature type="domain" description="Fe/B12 periplasmic-binding" evidence="6">
    <location>
        <begin position="67"/>
        <end position="325"/>
    </location>
</feature>
<accession>A0A1E3L9T1</accession>
<evidence type="ECO:0000256" key="1">
    <source>
        <dbReference type="ARBA" id="ARBA00004196"/>
    </source>
</evidence>
<comment type="similarity">
    <text evidence="2">Belongs to the bacterial solute-binding protein 8 family.</text>
</comment>
<evidence type="ECO:0000256" key="5">
    <source>
        <dbReference type="SAM" id="SignalP"/>
    </source>
</evidence>
<dbReference type="GO" id="GO:0030288">
    <property type="term" value="C:outer membrane-bounded periplasmic space"/>
    <property type="evidence" value="ECO:0007669"/>
    <property type="project" value="TreeGrafter"/>
</dbReference>
<dbReference type="Pfam" id="PF01497">
    <property type="entry name" value="Peripla_BP_2"/>
    <property type="match status" value="1"/>
</dbReference>
<keyword evidence="4 5" id="KW-0732">Signal</keyword>
<keyword evidence="8" id="KW-1185">Reference proteome</keyword>
<dbReference type="Proteomes" id="UP000094578">
    <property type="component" value="Unassembled WGS sequence"/>
</dbReference>
<evidence type="ECO:0000256" key="4">
    <source>
        <dbReference type="ARBA" id="ARBA00022729"/>
    </source>
</evidence>
<dbReference type="PANTHER" id="PTHR30532">
    <property type="entry name" value="IRON III DICITRATE-BINDING PERIPLASMIC PROTEIN"/>
    <property type="match status" value="1"/>
</dbReference>
<dbReference type="Gene3D" id="3.40.50.1980">
    <property type="entry name" value="Nitrogenase molybdenum iron protein domain"/>
    <property type="match status" value="2"/>
</dbReference>
<comment type="caution">
    <text evidence="7">The sequence shown here is derived from an EMBL/GenBank/DDBJ whole genome shotgun (WGS) entry which is preliminary data.</text>
</comment>
<feature type="chain" id="PRO_5039727245" evidence="5">
    <location>
        <begin position="32"/>
        <end position="325"/>
    </location>
</feature>
<evidence type="ECO:0000256" key="3">
    <source>
        <dbReference type="ARBA" id="ARBA00022448"/>
    </source>
</evidence>
<dbReference type="SUPFAM" id="SSF53807">
    <property type="entry name" value="Helical backbone' metal receptor"/>
    <property type="match status" value="1"/>
</dbReference>
<organism evidence="7 8">
    <name type="scientific">Paenibacillus nuruki</name>
    <dbReference type="NCBI Taxonomy" id="1886670"/>
    <lineage>
        <taxon>Bacteria</taxon>
        <taxon>Bacillati</taxon>
        <taxon>Bacillota</taxon>
        <taxon>Bacilli</taxon>
        <taxon>Bacillales</taxon>
        <taxon>Paenibacillaceae</taxon>
        <taxon>Paenibacillus</taxon>
    </lineage>
</organism>
<protein>
    <submittedName>
        <fullName evidence="7">Iron(3+)-hydroxamate-binding protein FhuD</fullName>
    </submittedName>
</protein>
<dbReference type="STRING" id="1886670.PTI45_00184"/>
<dbReference type="CDD" id="cd01138">
    <property type="entry name" value="FeuA"/>
    <property type="match status" value="1"/>
</dbReference>
<dbReference type="RefSeq" id="WP_069325671.1">
    <property type="nucleotide sequence ID" value="NZ_MDER01000002.1"/>
</dbReference>
<evidence type="ECO:0000259" key="6">
    <source>
        <dbReference type="PROSITE" id="PS50983"/>
    </source>
</evidence>
<gene>
    <name evidence="7" type="ORF">PTI45_00184</name>
</gene>
<dbReference type="PROSITE" id="PS51257">
    <property type="entry name" value="PROKAR_LIPOPROTEIN"/>
    <property type="match status" value="1"/>
</dbReference>
<dbReference type="AlphaFoldDB" id="A0A1E3L9T1"/>
<keyword evidence="3" id="KW-0813">Transport</keyword>
<comment type="subcellular location">
    <subcellularLocation>
        <location evidence="1">Cell envelope</location>
    </subcellularLocation>
</comment>
<dbReference type="GO" id="GO:1901678">
    <property type="term" value="P:iron coordination entity transport"/>
    <property type="evidence" value="ECO:0007669"/>
    <property type="project" value="UniProtKB-ARBA"/>
</dbReference>
<dbReference type="EMBL" id="MDER01000002">
    <property type="protein sequence ID" value="ODP30463.1"/>
    <property type="molecule type" value="Genomic_DNA"/>
</dbReference>
<name>A0A1E3L9T1_9BACL</name>
<sequence length="325" mass="35400">MSIFKTFGMIFTTILCVAILVACGQSTTPTASTSAPTSTDTPAPVTDSTITYQAANGEVKVPNHPQRAVVLADSYYGYLYALGIKPIATIDYVFQSTFLKESTEGVTNLGDKPDVEKILALDPDLIVVWDNDANIEKYQQIAPTVAIKYGQYTYQEQLQEIGKMTGTEDKAKDLAATWESKIKEAKPKVQAAVGDKTISILQPYAKGIYAMGDTYGRGGEIIYGALGLKATPMMQKEGIDSGAGFASISLENLPDFAGDYIFTSPWGGDDDKDGNTVYNSSLWKDLPAVKSNHVYRIDPVAYYFNDPISMNAQFDYIVKSLTQSQ</sequence>
<evidence type="ECO:0000256" key="2">
    <source>
        <dbReference type="ARBA" id="ARBA00008814"/>
    </source>
</evidence>
<dbReference type="InterPro" id="IPR002491">
    <property type="entry name" value="ABC_transptr_periplasmic_BD"/>
</dbReference>
<proteinExistence type="inferred from homology"/>